<dbReference type="InterPro" id="IPR041698">
    <property type="entry name" value="Methyltransf_25"/>
</dbReference>
<evidence type="ECO:0000259" key="2">
    <source>
        <dbReference type="Pfam" id="PF13649"/>
    </source>
</evidence>
<reference evidence="3 4" key="1">
    <citation type="submission" date="2018-09" db="EMBL/GenBank/DDBJ databases">
        <title>Phylogeny of the Shewanellaceae, and recommendation for two new genera, Pseudoshewanella and Parashewanella.</title>
        <authorList>
            <person name="Wang G."/>
        </authorList>
    </citation>
    <scope>NUCLEOTIDE SEQUENCE [LARGE SCALE GENOMIC DNA]</scope>
    <source>
        <strain evidence="3 4">KCTC 22492</strain>
    </source>
</reference>
<name>A0A3A6U1T1_9GAMM</name>
<keyword evidence="1 3" id="KW-0808">Transferase</keyword>
<dbReference type="PANTHER" id="PTHR43861">
    <property type="entry name" value="TRANS-ACONITATE 2-METHYLTRANSFERASE-RELATED"/>
    <property type="match status" value="1"/>
</dbReference>
<keyword evidence="3" id="KW-0489">Methyltransferase</keyword>
<dbReference type="RefSeq" id="WP_121851757.1">
    <property type="nucleotide sequence ID" value="NZ_CP037952.1"/>
</dbReference>
<accession>A0A3A6U1T1</accession>
<organism evidence="3 4">
    <name type="scientific">Parashewanella spongiae</name>
    <dbReference type="NCBI Taxonomy" id="342950"/>
    <lineage>
        <taxon>Bacteria</taxon>
        <taxon>Pseudomonadati</taxon>
        <taxon>Pseudomonadota</taxon>
        <taxon>Gammaproteobacteria</taxon>
        <taxon>Alteromonadales</taxon>
        <taxon>Shewanellaceae</taxon>
        <taxon>Parashewanella</taxon>
    </lineage>
</organism>
<keyword evidence="4" id="KW-1185">Reference proteome</keyword>
<dbReference type="Pfam" id="PF13649">
    <property type="entry name" value="Methyltransf_25"/>
    <property type="match status" value="1"/>
</dbReference>
<dbReference type="AlphaFoldDB" id="A0A3A6U1T1"/>
<dbReference type="CDD" id="cd02440">
    <property type="entry name" value="AdoMet_MTases"/>
    <property type="match status" value="1"/>
</dbReference>
<dbReference type="InterPro" id="IPR029063">
    <property type="entry name" value="SAM-dependent_MTases_sf"/>
</dbReference>
<feature type="domain" description="Methyltransferase" evidence="2">
    <location>
        <begin position="53"/>
        <end position="146"/>
    </location>
</feature>
<evidence type="ECO:0000313" key="3">
    <source>
        <dbReference type="EMBL" id="RJY19388.1"/>
    </source>
</evidence>
<evidence type="ECO:0000313" key="4">
    <source>
        <dbReference type="Proteomes" id="UP000273022"/>
    </source>
</evidence>
<protein>
    <submittedName>
        <fullName evidence="3">Class I SAM-dependent methyltransferase</fullName>
    </submittedName>
</protein>
<evidence type="ECO:0000256" key="1">
    <source>
        <dbReference type="ARBA" id="ARBA00022679"/>
    </source>
</evidence>
<dbReference type="EMBL" id="QYYH01000003">
    <property type="protein sequence ID" value="RJY19388.1"/>
    <property type="molecule type" value="Genomic_DNA"/>
</dbReference>
<sequence length="266" mass="29889">MEYLEINKDAWNKRTRVHVDSKFYDVEGFLNGKCSLNPIELEQVGCVSGKELLHLQCHFGQDTLSWARRGAKVTGVDLSSQAITQAQKLSEELNLNAEFICDDIYHFGEVNEKKFDIVFTSYGVLCWLPDLDLWAQTIAKSLKQGGQFNLVEFHAFHDVLSGYSYFKKETPDIESEGTYTENCSGEESTVITWPHSLSEIINALIGAGISIESLQEYPYSPYNCFEGLQHVDGKGYVAQHKGQQIPLVYSITGRKGKKGLVKKEGS</sequence>
<dbReference type="GO" id="GO:0032259">
    <property type="term" value="P:methylation"/>
    <property type="evidence" value="ECO:0007669"/>
    <property type="project" value="UniProtKB-KW"/>
</dbReference>
<dbReference type="Proteomes" id="UP000273022">
    <property type="component" value="Unassembled WGS sequence"/>
</dbReference>
<dbReference type="GO" id="GO:0008168">
    <property type="term" value="F:methyltransferase activity"/>
    <property type="evidence" value="ECO:0007669"/>
    <property type="project" value="UniProtKB-KW"/>
</dbReference>
<dbReference type="OrthoDB" id="8385759at2"/>
<dbReference type="Gene3D" id="3.40.50.150">
    <property type="entry name" value="Vaccinia Virus protein VP39"/>
    <property type="match status" value="1"/>
</dbReference>
<gene>
    <name evidence="3" type="ORF">D5R81_00785</name>
</gene>
<proteinExistence type="predicted"/>
<dbReference type="SUPFAM" id="SSF53335">
    <property type="entry name" value="S-adenosyl-L-methionine-dependent methyltransferases"/>
    <property type="match status" value="1"/>
</dbReference>
<comment type="caution">
    <text evidence="3">The sequence shown here is derived from an EMBL/GenBank/DDBJ whole genome shotgun (WGS) entry which is preliminary data.</text>
</comment>